<evidence type="ECO:0000313" key="3">
    <source>
        <dbReference type="Proteomes" id="UP000324632"/>
    </source>
</evidence>
<dbReference type="PANTHER" id="PTHR38681:SF1">
    <property type="entry name" value="RETROVIRUS-RELATED POL POLYPROTEIN FROM TRANSPOSON 412-LIKE PROTEIN"/>
    <property type="match status" value="1"/>
</dbReference>
<evidence type="ECO:0000256" key="1">
    <source>
        <dbReference type="SAM" id="MobiDB-lite"/>
    </source>
</evidence>
<feature type="compositionally biased region" description="Pro residues" evidence="1">
    <location>
        <begin position="170"/>
        <end position="182"/>
    </location>
</feature>
<feature type="compositionally biased region" description="Basic residues" evidence="1">
    <location>
        <begin position="205"/>
        <end position="220"/>
    </location>
</feature>
<sequence>MKAALRASLKDGDWVDKLPWVMLGIRTAPKEDLQSSSAELVYGQPLRVPGDFVPSITVPWSATLQRSALLDNARLFAPVPTSRHSLPQSHIPAGLQMADYVFIRHDAHKGPLHPPYEGPFRVLETGDKHFVVDRGGKPERLSIDRLKPAHLDVAKPIDLAQPPRRGRPPALRPPLAPLPPKPSTLHAPHTCNVGTPPAAGSPRPPVRRSRYGRLIRPPPR</sequence>
<dbReference type="Proteomes" id="UP000324632">
    <property type="component" value="Chromosome 21"/>
</dbReference>
<evidence type="ECO:0000313" key="2">
    <source>
        <dbReference type="EMBL" id="KAA0706400.1"/>
    </source>
</evidence>
<dbReference type="PANTHER" id="PTHR38681">
    <property type="entry name" value="RETROVIRUS-RELATED POL POLYPROTEIN FROM TRANSPOSON 412-LIKE PROTEIN-RELATED"/>
    <property type="match status" value="1"/>
</dbReference>
<feature type="region of interest" description="Disordered" evidence="1">
    <location>
        <begin position="154"/>
        <end position="220"/>
    </location>
</feature>
<protein>
    <submittedName>
        <fullName evidence="2">Uncharacterized protein</fullName>
    </submittedName>
</protein>
<comment type="caution">
    <text evidence="2">The sequence shown here is derived from an EMBL/GenBank/DDBJ whole genome shotgun (WGS) entry which is preliminary data.</text>
</comment>
<accession>A0A5A9N9H8</accession>
<proteinExistence type="predicted"/>
<dbReference type="EMBL" id="SOYY01000021">
    <property type="protein sequence ID" value="KAA0706400.1"/>
    <property type="molecule type" value="Genomic_DNA"/>
</dbReference>
<gene>
    <name evidence="2" type="ORF">E1301_Tti021722</name>
</gene>
<keyword evidence="3" id="KW-1185">Reference proteome</keyword>
<reference evidence="2 3" key="1">
    <citation type="journal article" date="2019" name="Mol. Ecol. Resour.">
        <title>Chromosome-level genome assembly of Triplophysa tibetana, a fish adapted to the harsh high-altitude environment of the Tibetan Plateau.</title>
        <authorList>
            <person name="Yang X."/>
            <person name="Liu H."/>
            <person name="Ma Z."/>
            <person name="Zou Y."/>
            <person name="Zou M."/>
            <person name="Mao Y."/>
            <person name="Li X."/>
            <person name="Wang H."/>
            <person name="Chen T."/>
            <person name="Wang W."/>
            <person name="Yang R."/>
        </authorList>
    </citation>
    <scope>NUCLEOTIDE SEQUENCE [LARGE SCALE GENOMIC DNA]</scope>
    <source>
        <strain evidence="2">TTIB1903HZAU</strain>
        <tissue evidence="2">Muscle</tissue>
    </source>
</reference>
<name>A0A5A9N9H8_9TELE</name>
<dbReference type="AlphaFoldDB" id="A0A5A9N9H8"/>
<organism evidence="2 3">
    <name type="scientific">Triplophysa tibetana</name>
    <dbReference type="NCBI Taxonomy" id="1572043"/>
    <lineage>
        <taxon>Eukaryota</taxon>
        <taxon>Metazoa</taxon>
        <taxon>Chordata</taxon>
        <taxon>Craniata</taxon>
        <taxon>Vertebrata</taxon>
        <taxon>Euteleostomi</taxon>
        <taxon>Actinopterygii</taxon>
        <taxon>Neopterygii</taxon>
        <taxon>Teleostei</taxon>
        <taxon>Ostariophysi</taxon>
        <taxon>Cypriniformes</taxon>
        <taxon>Nemacheilidae</taxon>
        <taxon>Triplophysa</taxon>
    </lineage>
</organism>